<dbReference type="Pfam" id="PF01546">
    <property type="entry name" value="Peptidase_M20"/>
    <property type="match status" value="1"/>
</dbReference>
<proteinExistence type="predicted"/>
<dbReference type="GO" id="GO:0006520">
    <property type="term" value="P:amino acid metabolic process"/>
    <property type="evidence" value="ECO:0007669"/>
    <property type="project" value="InterPro"/>
</dbReference>
<evidence type="ECO:0000256" key="1">
    <source>
        <dbReference type="ARBA" id="ARBA00022490"/>
    </source>
</evidence>
<evidence type="ECO:0000256" key="2">
    <source>
        <dbReference type="ARBA" id="ARBA00022723"/>
    </source>
</evidence>
<evidence type="ECO:0000256" key="4">
    <source>
        <dbReference type="PIRSR" id="PIRSR036696-1"/>
    </source>
</evidence>
<keyword evidence="2 5" id="KW-0479">Metal-binding</keyword>
<evidence type="ECO:0000256" key="3">
    <source>
        <dbReference type="ARBA" id="ARBA00022833"/>
    </source>
</evidence>
<feature type="binding site" evidence="5">
    <location>
        <position position="76"/>
    </location>
    <ligand>
        <name>Zn(2+)</name>
        <dbReference type="ChEBI" id="CHEBI:29105"/>
        <label>1</label>
    </ligand>
</feature>
<dbReference type="InterPro" id="IPR052083">
    <property type="entry name" value="Aminoacylase-1_M20A"/>
</dbReference>
<comment type="caution">
    <text evidence="7">The sequence shown here is derived from an EMBL/GenBank/DDBJ whole genome shotgun (WGS) entry which is preliminary data.</text>
</comment>
<dbReference type="InterPro" id="IPR036264">
    <property type="entry name" value="Bact_exopeptidase_dim_dom"/>
</dbReference>
<evidence type="ECO:0000313" key="7">
    <source>
        <dbReference type="EMBL" id="KAJ1349748.1"/>
    </source>
</evidence>
<protein>
    <recommendedName>
        <fullName evidence="6">Peptidase M20 dimerisation domain-containing protein</fullName>
    </recommendedName>
</protein>
<dbReference type="EMBL" id="JAHQIW010000738">
    <property type="protein sequence ID" value="KAJ1349748.1"/>
    <property type="molecule type" value="Genomic_DNA"/>
</dbReference>
<dbReference type="GO" id="GO:0005737">
    <property type="term" value="C:cytoplasm"/>
    <property type="evidence" value="ECO:0007669"/>
    <property type="project" value="InterPro"/>
</dbReference>
<dbReference type="InterPro" id="IPR002933">
    <property type="entry name" value="Peptidase_M20"/>
</dbReference>
<sequence length="320" mass="36395">MSGEEDIAVTKFREYLRINTEHPSPDYNRCTKFLVDLANELGIQSKIVEPVRGKPFVIMTIPGSQRDLTSIVLYSHTDVVPTFKDKWTYDPYSAHKDEQGNIYARGTQDMKCVGSQYFEAIRRHFLRGKKQWLRTIHIVWAPDEEIGAVDGMAKFVQMQEFRELNLGFMLDEGIASETSTYKVYYGERNPWWVEITCSGSPGHGSKFIENTAVEKLQSVINSVLSFRDQQRSLLRNDSSKRIGDVTTINITKINGGVQTNVLPENFIIALDIRIPPTVDFSVMEANIAGWCEKAGPGVTHKYIQISGDHSLLYYSLIHFT</sequence>
<feature type="domain" description="Peptidase M20 dimerisation" evidence="6">
    <location>
        <begin position="185"/>
        <end position="296"/>
    </location>
</feature>
<gene>
    <name evidence="7" type="ORF">KIN20_005391</name>
</gene>
<dbReference type="GO" id="GO:0004046">
    <property type="term" value="F:aminoacylase activity"/>
    <property type="evidence" value="ECO:0007669"/>
    <property type="project" value="InterPro"/>
</dbReference>
<dbReference type="FunFam" id="3.30.70.360:FF:000005">
    <property type="entry name" value="Putative Aminoacylase-1"/>
    <property type="match status" value="1"/>
</dbReference>
<dbReference type="Gene3D" id="3.40.630.10">
    <property type="entry name" value="Zn peptidases"/>
    <property type="match status" value="1"/>
</dbReference>
<feature type="binding site" evidence="5">
    <location>
        <position position="109"/>
    </location>
    <ligand>
        <name>Zn(2+)</name>
        <dbReference type="ChEBI" id="CHEBI:29105"/>
        <label>1</label>
    </ligand>
</feature>
<dbReference type="PANTHER" id="PTHR45892">
    <property type="entry name" value="AMINOACYLASE-1"/>
    <property type="match status" value="1"/>
</dbReference>
<dbReference type="NCBIfam" id="TIGR01880">
    <property type="entry name" value="Ac-peptdase-euk"/>
    <property type="match status" value="1"/>
</dbReference>
<feature type="active site" evidence="4">
    <location>
        <position position="78"/>
    </location>
</feature>
<evidence type="ECO:0000259" key="6">
    <source>
        <dbReference type="Pfam" id="PF07687"/>
    </source>
</evidence>
<evidence type="ECO:0000256" key="5">
    <source>
        <dbReference type="PIRSR" id="PIRSR036696-2"/>
    </source>
</evidence>
<evidence type="ECO:0000313" key="8">
    <source>
        <dbReference type="Proteomes" id="UP001196413"/>
    </source>
</evidence>
<dbReference type="PANTHER" id="PTHR45892:SF1">
    <property type="entry name" value="AMINOACYLASE-1"/>
    <property type="match status" value="1"/>
</dbReference>
<dbReference type="AlphaFoldDB" id="A0AAD5M360"/>
<feature type="active site" description="Proton acceptor" evidence="4">
    <location>
        <position position="144"/>
    </location>
</feature>
<keyword evidence="3 5" id="KW-0862">Zinc</keyword>
<keyword evidence="8" id="KW-1185">Reference proteome</keyword>
<comment type="cofactor">
    <cofactor evidence="5">
        <name>Zn(2+)</name>
        <dbReference type="ChEBI" id="CHEBI:29105"/>
    </cofactor>
    <text evidence="5">Binds 2 Zn(2+) ions per subunit.</text>
</comment>
<accession>A0AAD5M360</accession>
<reference evidence="7" key="1">
    <citation type="submission" date="2021-06" db="EMBL/GenBank/DDBJ databases">
        <title>Parelaphostrongylus tenuis whole genome reference sequence.</title>
        <authorList>
            <person name="Garwood T.J."/>
            <person name="Larsen P.A."/>
            <person name="Fountain-Jones N.M."/>
            <person name="Garbe J.R."/>
            <person name="Macchietto M.G."/>
            <person name="Kania S.A."/>
            <person name="Gerhold R.W."/>
            <person name="Richards J.E."/>
            <person name="Wolf T.M."/>
        </authorList>
    </citation>
    <scope>NUCLEOTIDE SEQUENCE</scope>
    <source>
        <strain evidence="7">MNPRO001-30</strain>
        <tissue evidence="7">Meninges</tissue>
    </source>
</reference>
<feature type="binding site" evidence="5">
    <location>
        <position position="172"/>
    </location>
    <ligand>
        <name>Zn(2+)</name>
        <dbReference type="ChEBI" id="CHEBI:29105"/>
        <label>1</label>
    </ligand>
</feature>
<keyword evidence="1" id="KW-0963">Cytoplasm</keyword>
<dbReference type="Gene3D" id="3.30.70.360">
    <property type="match status" value="1"/>
</dbReference>
<dbReference type="SUPFAM" id="SSF55031">
    <property type="entry name" value="Bacterial exopeptidase dimerisation domain"/>
    <property type="match status" value="1"/>
</dbReference>
<dbReference type="FunFam" id="3.40.630.10:FF:000019">
    <property type="entry name" value="Aminoacylase 1"/>
    <property type="match status" value="1"/>
</dbReference>
<dbReference type="InterPro" id="IPR011650">
    <property type="entry name" value="Peptidase_M20_dimer"/>
</dbReference>
<name>A0AAD5M360_PARTN</name>
<feature type="binding site" evidence="5">
    <location>
        <position position="109"/>
    </location>
    <ligand>
        <name>Zn(2+)</name>
        <dbReference type="ChEBI" id="CHEBI:29105"/>
        <label>2</label>
    </ligand>
</feature>
<dbReference type="Proteomes" id="UP001196413">
    <property type="component" value="Unassembled WGS sequence"/>
</dbReference>
<dbReference type="GO" id="GO:0046872">
    <property type="term" value="F:metal ion binding"/>
    <property type="evidence" value="ECO:0007669"/>
    <property type="project" value="UniProtKB-KW"/>
</dbReference>
<organism evidence="7 8">
    <name type="scientific">Parelaphostrongylus tenuis</name>
    <name type="common">Meningeal worm</name>
    <dbReference type="NCBI Taxonomy" id="148309"/>
    <lineage>
        <taxon>Eukaryota</taxon>
        <taxon>Metazoa</taxon>
        <taxon>Ecdysozoa</taxon>
        <taxon>Nematoda</taxon>
        <taxon>Chromadorea</taxon>
        <taxon>Rhabditida</taxon>
        <taxon>Rhabditina</taxon>
        <taxon>Rhabditomorpha</taxon>
        <taxon>Strongyloidea</taxon>
        <taxon>Metastrongylidae</taxon>
        <taxon>Parelaphostrongylus</taxon>
    </lineage>
</organism>
<feature type="binding site" evidence="5">
    <location>
        <position position="145"/>
    </location>
    <ligand>
        <name>Zn(2+)</name>
        <dbReference type="ChEBI" id="CHEBI:29105"/>
        <label>2</label>
    </ligand>
</feature>
<dbReference type="Pfam" id="PF07687">
    <property type="entry name" value="M20_dimer"/>
    <property type="match status" value="1"/>
</dbReference>
<dbReference type="SUPFAM" id="SSF53187">
    <property type="entry name" value="Zn-dependent exopeptidases"/>
    <property type="match status" value="1"/>
</dbReference>
<dbReference type="PIRSF" id="PIRSF036696">
    <property type="entry name" value="ACY-1"/>
    <property type="match status" value="1"/>
</dbReference>
<dbReference type="InterPro" id="IPR010159">
    <property type="entry name" value="N-acyl_aa_amidohydrolase"/>
</dbReference>